<dbReference type="SUPFAM" id="SSF52540">
    <property type="entry name" value="P-loop containing nucleoside triphosphate hydrolases"/>
    <property type="match status" value="1"/>
</dbReference>
<dbReference type="SUPFAM" id="SSF48019">
    <property type="entry name" value="post-AAA+ oligomerization domain-like"/>
    <property type="match status" value="1"/>
</dbReference>
<name>A0A1C4CSU0_9GAMM</name>
<dbReference type="Gene3D" id="1.20.272.10">
    <property type="match status" value="1"/>
</dbReference>
<evidence type="ECO:0000256" key="6">
    <source>
        <dbReference type="ARBA" id="ARBA00022932"/>
    </source>
</evidence>
<evidence type="ECO:0000256" key="9">
    <source>
        <dbReference type="NCBIfam" id="TIGR01128"/>
    </source>
</evidence>
<dbReference type="Gene3D" id="1.10.8.60">
    <property type="match status" value="1"/>
</dbReference>
<dbReference type="InterPro" id="IPR010372">
    <property type="entry name" value="DNA_pol3_delta_N"/>
</dbReference>
<evidence type="ECO:0000256" key="1">
    <source>
        <dbReference type="ARBA" id="ARBA00012417"/>
    </source>
</evidence>
<keyword evidence="5" id="KW-0235">DNA replication</keyword>
<gene>
    <name evidence="12" type="ORF">GA0061080_10484</name>
</gene>
<evidence type="ECO:0000256" key="5">
    <source>
        <dbReference type="ARBA" id="ARBA00022705"/>
    </source>
</evidence>
<reference evidence="13" key="1">
    <citation type="submission" date="2016-08" db="EMBL/GenBank/DDBJ databases">
        <authorList>
            <person name="Varghese N."/>
            <person name="Submissions Spin"/>
        </authorList>
    </citation>
    <scope>NUCLEOTIDE SEQUENCE [LARGE SCALE GENOMIC DNA]</scope>
    <source>
        <strain evidence="13">R-53144</strain>
    </source>
</reference>
<keyword evidence="3" id="KW-0808">Transferase</keyword>
<dbReference type="STRING" id="1798183.GA0061080_10484"/>
<evidence type="ECO:0000313" key="12">
    <source>
        <dbReference type="EMBL" id="SCC22167.1"/>
    </source>
</evidence>
<evidence type="ECO:0000259" key="11">
    <source>
        <dbReference type="Pfam" id="PF14840"/>
    </source>
</evidence>
<dbReference type="GO" id="GO:0006261">
    <property type="term" value="P:DNA-templated DNA replication"/>
    <property type="evidence" value="ECO:0007669"/>
    <property type="project" value="TreeGrafter"/>
</dbReference>
<dbReference type="InterPro" id="IPR008921">
    <property type="entry name" value="DNA_pol3_clamp-load_cplx_C"/>
</dbReference>
<dbReference type="Pfam" id="PF06144">
    <property type="entry name" value="DNA_pol3_delta"/>
    <property type="match status" value="1"/>
</dbReference>
<sequence>MIKINADQISHKLGSPYYLILGSDPYLQNYVQTELRKAFTHTGFDEQLTFVVDNQTDWTAILDSCQAMNLFSNNTLILLDFGDGALNAGISTKLNTLSEILTPDIALIITLNKITKSQENATWYKTLSDKLVVVNCATPDTLQLPQWIKSHLQQQQITIEPKAIELLCYYYEGNLLALTQVIAQLKLLYPEQNISYDQVESNINDSAIFTPYHWIDAMVAHKVKRATHVLQQLKMNEFEPLILLRIIQRELILLINLKKGLQQKSFKQIFDEYKVWQNKRTIYTSYLNRCDLTSLFTSLAKLTEIEISLKHDNQVQIWDAIFSLSMQFMGLDKC</sequence>
<dbReference type="InterPro" id="IPR032780">
    <property type="entry name" value="DNA_pol3_delt_C"/>
</dbReference>
<proteinExistence type="inferred from homology"/>
<dbReference type="RefSeq" id="WP_091124956.1">
    <property type="nucleotide sequence ID" value="NZ_FMBA01000048.1"/>
</dbReference>
<comment type="catalytic activity">
    <reaction evidence="8">
        <text>DNA(n) + a 2'-deoxyribonucleoside 5'-triphosphate = DNA(n+1) + diphosphate</text>
        <dbReference type="Rhea" id="RHEA:22508"/>
        <dbReference type="Rhea" id="RHEA-COMP:17339"/>
        <dbReference type="Rhea" id="RHEA-COMP:17340"/>
        <dbReference type="ChEBI" id="CHEBI:33019"/>
        <dbReference type="ChEBI" id="CHEBI:61560"/>
        <dbReference type="ChEBI" id="CHEBI:173112"/>
        <dbReference type="EC" id="2.7.7.7"/>
    </reaction>
</comment>
<evidence type="ECO:0000256" key="7">
    <source>
        <dbReference type="ARBA" id="ARBA00034754"/>
    </source>
</evidence>
<dbReference type="CDD" id="cd18138">
    <property type="entry name" value="HLD_clamp_pol_III_delta"/>
    <property type="match status" value="1"/>
</dbReference>
<feature type="domain" description="DNA polymerase III subunit delta C-terminal" evidence="11">
    <location>
        <begin position="211"/>
        <end position="328"/>
    </location>
</feature>
<dbReference type="GO" id="GO:0009360">
    <property type="term" value="C:DNA polymerase III complex"/>
    <property type="evidence" value="ECO:0007669"/>
    <property type="project" value="UniProtKB-UniRule"/>
</dbReference>
<dbReference type="AlphaFoldDB" id="A0A1C4CSU0"/>
<keyword evidence="13" id="KW-1185">Reference proteome</keyword>
<dbReference type="Pfam" id="PF14840">
    <property type="entry name" value="DNA_pol3_delt_C"/>
    <property type="match status" value="1"/>
</dbReference>
<dbReference type="EC" id="2.7.7.7" evidence="1 9"/>
<protein>
    <recommendedName>
        <fullName evidence="2 9">DNA polymerase III subunit delta</fullName>
        <ecNumber evidence="1 9">2.7.7.7</ecNumber>
    </recommendedName>
</protein>
<dbReference type="GO" id="GO:0003887">
    <property type="term" value="F:DNA-directed DNA polymerase activity"/>
    <property type="evidence" value="ECO:0007669"/>
    <property type="project" value="UniProtKB-UniRule"/>
</dbReference>
<evidence type="ECO:0000256" key="8">
    <source>
        <dbReference type="ARBA" id="ARBA00049244"/>
    </source>
</evidence>
<keyword evidence="6" id="KW-0239">DNA-directed DNA polymerase</keyword>
<organism evidence="12 13">
    <name type="scientific">Gilliamella intestini</name>
    <dbReference type="NCBI Taxonomy" id="1798183"/>
    <lineage>
        <taxon>Bacteria</taxon>
        <taxon>Pseudomonadati</taxon>
        <taxon>Pseudomonadota</taxon>
        <taxon>Gammaproteobacteria</taxon>
        <taxon>Orbales</taxon>
        <taxon>Orbaceae</taxon>
        <taxon>Gilliamella</taxon>
    </lineage>
</organism>
<accession>A0A1C4CSU0</accession>
<dbReference type="InterPro" id="IPR005790">
    <property type="entry name" value="DNA_polIII_delta"/>
</dbReference>
<dbReference type="Proteomes" id="UP000199698">
    <property type="component" value="Unassembled WGS sequence"/>
</dbReference>
<keyword evidence="4" id="KW-0548">Nucleotidyltransferase</keyword>
<evidence type="ECO:0000256" key="3">
    <source>
        <dbReference type="ARBA" id="ARBA00022679"/>
    </source>
</evidence>
<feature type="domain" description="DNA polymerase III delta N-terminal" evidence="10">
    <location>
        <begin position="18"/>
        <end position="136"/>
    </location>
</feature>
<evidence type="ECO:0000313" key="13">
    <source>
        <dbReference type="Proteomes" id="UP000199698"/>
    </source>
</evidence>
<evidence type="ECO:0000259" key="10">
    <source>
        <dbReference type="Pfam" id="PF06144"/>
    </source>
</evidence>
<dbReference type="InterPro" id="IPR027417">
    <property type="entry name" value="P-loop_NTPase"/>
</dbReference>
<dbReference type="EMBL" id="FMBA01000048">
    <property type="protein sequence ID" value="SCC22167.1"/>
    <property type="molecule type" value="Genomic_DNA"/>
</dbReference>
<comment type="similarity">
    <text evidence="7">Belongs to the DNA polymerase HolA subunit family.</text>
</comment>
<evidence type="ECO:0000256" key="4">
    <source>
        <dbReference type="ARBA" id="ARBA00022695"/>
    </source>
</evidence>
<dbReference type="PANTHER" id="PTHR34388">
    <property type="entry name" value="DNA POLYMERASE III SUBUNIT DELTA"/>
    <property type="match status" value="1"/>
</dbReference>
<dbReference type="PANTHER" id="PTHR34388:SF1">
    <property type="entry name" value="DNA POLYMERASE III SUBUNIT DELTA"/>
    <property type="match status" value="1"/>
</dbReference>
<dbReference type="GO" id="GO:0003677">
    <property type="term" value="F:DNA binding"/>
    <property type="evidence" value="ECO:0007669"/>
    <property type="project" value="InterPro"/>
</dbReference>
<dbReference type="Gene3D" id="3.40.50.300">
    <property type="entry name" value="P-loop containing nucleotide triphosphate hydrolases"/>
    <property type="match status" value="1"/>
</dbReference>
<evidence type="ECO:0000256" key="2">
    <source>
        <dbReference type="ARBA" id="ARBA00017703"/>
    </source>
</evidence>
<dbReference type="OrthoDB" id="9770982at2"/>
<dbReference type="NCBIfam" id="TIGR01128">
    <property type="entry name" value="holA"/>
    <property type="match status" value="1"/>
</dbReference>